<name>A0A1V4IC82_9FIRM</name>
<dbReference type="RefSeq" id="WP_169835113.1">
    <property type="nucleotide sequence ID" value="NZ_MZGW01000001.1"/>
</dbReference>
<dbReference type="EMBL" id="MZGW01000001">
    <property type="protein sequence ID" value="OPJ57225.1"/>
    <property type="molecule type" value="Genomic_DNA"/>
</dbReference>
<evidence type="ECO:0000313" key="2">
    <source>
        <dbReference type="Proteomes" id="UP000190140"/>
    </source>
</evidence>
<gene>
    <name evidence="1" type="ORF">CLOTH_05080</name>
</gene>
<organism evidence="1 2">
    <name type="scientific">Alkalithermobacter paradoxus</name>
    <dbReference type="NCBI Taxonomy" id="29349"/>
    <lineage>
        <taxon>Bacteria</taxon>
        <taxon>Bacillati</taxon>
        <taxon>Bacillota</taxon>
        <taxon>Clostridia</taxon>
        <taxon>Peptostreptococcales</taxon>
        <taxon>Tepidibacteraceae</taxon>
        <taxon>Alkalithermobacter</taxon>
    </lineage>
</organism>
<protein>
    <submittedName>
        <fullName evidence="1">Uncharacterized protein</fullName>
    </submittedName>
</protein>
<accession>A0A1V4IC82</accession>
<evidence type="ECO:0000313" key="1">
    <source>
        <dbReference type="EMBL" id="OPJ57225.1"/>
    </source>
</evidence>
<dbReference type="STRING" id="29349.CLOTH_05080"/>
<reference evidence="1 2" key="1">
    <citation type="submission" date="2017-03" db="EMBL/GenBank/DDBJ databases">
        <title>Genome sequence of Clostridium thermoalcaliphilum DSM 7309.</title>
        <authorList>
            <person name="Poehlein A."/>
            <person name="Daniel R."/>
        </authorList>
    </citation>
    <scope>NUCLEOTIDE SEQUENCE [LARGE SCALE GENOMIC DNA]</scope>
    <source>
        <strain evidence="1 2">DSM 7309</strain>
    </source>
</reference>
<comment type="caution">
    <text evidence="1">The sequence shown here is derived from an EMBL/GenBank/DDBJ whole genome shotgun (WGS) entry which is preliminary data.</text>
</comment>
<dbReference type="Proteomes" id="UP000190140">
    <property type="component" value="Unassembled WGS sequence"/>
</dbReference>
<keyword evidence="2" id="KW-1185">Reference proteome</keyword>
<dbReference type="AlphaFoldDB" id="A0A1V4IC82"/>
<proteinExistence type="predicted"/>
<sequence>MKERKFLKGEYEDAVDHAKQMLDKGIGMAEILETTNLTEKDVVKIQNKIKAEFNDE</sequence>